<dbReference type="InterPro" id="IPR001199">
    <property type="entry name" value="Cyt_B5-like_heme/steroid-bd"/>
</dbReference>
<dbReference type="Proteomes" id="UP000736672">
    <property type="component" value="Unassembled WGS sequence"/>
</dbReference>
<evidence type="ECO:0000313" key="8">
    <source>
        <dbReference type="Proteomes" id="UP000736672"/>
    </source>
</evidence>
<dbReference type="PRINTS" id="PR00363">
    <property type="entry name" value="CYTOCHROMEB5"/>
</dbReference>
<comment type="similarity">
    <text evidence="4 5">Belongs to the cytochrome b5 family.</text>
</comment>
<dbReference type="OrthoDB" id="260519at2759"/>
<dbReference type="SMART" id="SM01117">
    <property type="entry name" value="Cyt-b5"/>
    <property type="match status" value="1"/>
</dbReference>
<dbReference type="SUPFAM" id="SSF55856">
    <property type="entry name" value="Cytochrome b5-like heme/steroid binding domain"/>
    <property type="match status" value="1"/>
</dbReference>
<dbReference type="Pfam" id="PF00173">
    <property type="entry name" value="Cyt-b5"/>
    <property type="match status" value="1"/>
</dbReference>
<dbReference type="Gene3D" id="3.10.120.10">
    <property type="entry name" value="Cytochrome b5-like heme/steroid binding domain"/>
    <property type="match status" value="1"/>
</dbReference>
<dbReference type="GO" id="GO:0020037">
    <property type="term" value="F:heme binding"/>
    <property type="evidence" value="ECO:0007669"/>
    <property type="project" value="UniProtKB-UniRule"/>
</dbReference>
<keyword evidence="5" id="KW-1133">Transmembrane helix</keyword>
<keyword evidence="2 5" id="KW-0479">Metal-binding</keyword>
<keyword evidence="3 5" id="KW-0408">Iron</keyword>
<organism evidence="7 8">
    <name type="scientific">Fusarium solani</name>
    <name type="common">Filamentous fungus</name>
    <dbReference type="NCBI Taxonomy" id="169388"/>
    <lineage>
        <taxon>Eukaryota</taxon>
        <taxon>Fungi</taxon>
        <taxon>Dikarya</taxon>
        <taxon>Ascomycota</taxon>
        <taxon>Pezizomycotina</taxon>
        <taxon>Sordariomycetes</taxon>
        <taxon>Hypocreomycetidae</taxon>
        <taxon>Hypocreales</taxon>
        <taxon>Nectriaceae</taxon>
        <taxon>Fusarium</taxon>
        <taxon>Fusarium solani species complex</taxon>
    </lineage>
</organism>
<keyword evidence="1 5" id="KW-0349">Heme</keyword>
<feature type="transmembrane region" description="Helical" evidence="5">
    <location>
        <begin position="103"/>
        <end position="126"/>
    </location>
</feature>
<dbReference type="EMBL" id="JAGTJS010000007">
    <property type="protein sequence ID" value="KAH7264558.1"/>
    <property type="molecule type" value="Genomic_DNA"/>
</dbReference>
<feature type="domain" description="Cytochrome b5 heme-binding" evidence="6">
    <location>
        <begin position="3"/>
        <end position="79"/>
    </location>
</feature>
<dbReference type="PROSITE" id="PS00191">
    <property type="entry name" value="CYTOCHROME_B5_1"/>
    <property type="match status" value="1"/>
</dbReference>
<dbReference type="PANTHER" id="PTHR19359">
    <property type="entry name" value="CYTOCHROME B5"/>
    <property type="match status" value="1"/>
</dbReference>
<evidence type="ECO:0000313" key="7">
    <source>
        <dbReference type="EMBL" id="KAH7264558.1"/>
    </source>
</evidence>
<reference evidence="7" key="1">
    <citation type="journal article" date="2021" name="Nat. Commun.">
        <title>Genetic determinants of endophytism in the Arabidopsis root mycobiome.</title>
        <authorList>
            <person name="Mesny F."/>
            <person name="Miyauchi S."/>
            <person name="Thiergart T."/>
            <person name="Pickel B."/>
            <person name="Atanasova L."/>
            <person name="Karlsson M."/>
            <person name="Huettel B."/>
            <person name="Barry K.W."/>
            <person name="Haridas S."/>
            <person name="Chen C."/>
            <person name="Bauer D."/>
            <person name="Andreopoulos W."/>
            <person name="Pangilinan J."/>
            <person name="LaButti K."/>
            <person name="Riley R."/>
            <person name="Lipzen A."/>
            <person name="Clum A."/>
            <person name="Drula E."/>
            <person name="Henrissat B."/>
            <person name="Kohler A."/>
            <person name="Grigoriev I.V."/>
            <person name="Martin F.M."/>
            <person name="Hacquard S."/>
        </authorList>
    </citation>
    <scope>NUCLEOTIDE SEQUENCE</scope>
    <source>
        <strain evidence="7">FSSC 5 MPI-SDFR-AT-0091</strain>
    </source>
</reference>
<evidence type="ECO:0000256" key="3">
    <source>
        <dbReference type="ARBA" id="ARBA00023004"/>
    </source>
</evidence>
<protein>
    <submittedName>
        <fullName evidence="7">Cytochrome b5-like heme/steroid binding domain-containing protein</fullName>
    </submittedName>
</protein>
<dbReference type="GO" id="GO:0046872">
    <property type="term" value="F:metal ion binding"/>
    <property type="evidence" value="ECO:0007669"/>
    <property type="project" value="UniProtKB-UniRule"/>
</dbReference>
<keyword evidence="5" id="KW-0812">Transmembrane</keyword>
<proteinExistence type="inferred from homology"/>
<dbReference type="GO" id="GO:0016020">
    <property type="term" value="C:membrane"/>
    <property type="evidence" value="ECO:0007669"/>
    <property type="project" value="TreeGrafter"/>
</dbReference>
<keyword evidence="5" id="KW-0472">Membrane</keyword>
<dbReference type="InterPro" id="IPR050668">
    <property type="entry name" value="Cytochrome_b5"/>
</dbReference>
<accession>A0A9P9HV21</accession>
<evidence type="ECO:0000259" key="6">
    <source>
        <dbReference type="PROSITE" id="PS50255"/>
    </source>
</evidence>
<gene>
    <name evidence="7" type="ORF">B0J15DRAFT_581557</name>
</gene>
<dbReference type="PROSITE" id="PS50255">
    <property type="entry name" value="CYTOCHROME_B5_2"/>
    <property type="match status" value="1"/>
</dbReference>
<sequence>MTATKYTLQDVAERNKDGTVYVAIHGKVYNCTRFIENHPGGAEAILEFAGTDASQPFDEIQHSGDALEILDTLCVGELESDLGKANDEMNQHLSRVKVTKSGVAGLGTVGNITLLLVFCLVVYYGASSYQSA</sequence>
<dbReference type="InterPro" id="IPR036400">
    <property type="entry name" value="Cyt_B5-like_heme/steroid_sf"/>
</dbReference>
<comment type="caution">
    <text evidence="7">The sequence shown here is derived from an EMBL/GenBank/DDBJ whole genome shotgun (WGS) entry which is preliminary data.</text>
</comment>
<dbReference type="InterPro" id="IPR018506">
    <property type="entry name" value="Cyt_B5_heme-BS"/>
</dbReference>
<evidence type="ECO:0000256" key="4">
    <source>
        <dbReference type="ARBA" id="ARBA00038168"/>
    </source>
</evidence>
<dbReference type="AlphaFoldDB" id="A0A9P9HV21"/>
<evidence type="ECO:0000256" key="2">
    <source>
        <dbReference type="ARBA" id="ARBA00022723"/>
    </source>
</evidence>
<evidence type="ECO:0000256" key="1">
    <source>
        <dbReference type="ARBA" id="ARBA00022617"/>
    </source>
</evidence>
<name>A0A9P9HV21_FUSSL</name>
<evidence type="ECO:0000256" key="5">
    <source>
        <dbReference type="RuleBase" id="RU362121"/>
    </source>
</evidence>
<keyword evidence="8" id="KW-1185">Reference proteome</keyword>